<dbReference type="EMBL" id="CACRYJ010000031">
    <property type="protein sequence ID" value="VZO37164.1"/>
    <property type="molecule type" value="Genomic_DNA"/>
</dbReference>
<reference evidence="1 2" key="1">
    <citation type="submission" date="2019-11" db="EMBL/GenBank/DDBJ databases">
        <authorList>
            <person name="Criscuolo A."/>
        </authorList>
    </citation>
    <scope>NUCLEOTIDE SEQUENCE [LARGE SCALE GENOMIC DNA]</scope>
    <source>
        <strain evidence="1">CIP111667</strain>
    </source>
</reference>
<protein>
    <submittedName>
        <fullName evidence="1">Uncharacterized protein</fullName>
    </submittedName>
</protein>
<accession>A0A7M4DJF0</accession>
<dbReference type="Proteomes" id="UP000419743">
    <property type="component" value="Unassembled WGS sequence"/>
</dbReference>
<organism evidence="1 2">
    <name type="scientific">Occultella aeris</name>
    <dbReference type="NCBI Taxonomy" id="2761496"/>
    <lineage>
        <taxon>Bacteria</taxon>
        <taxon>Bacillati</taxon>
        <taxon>Actinomycetota</taxon>
        <taxon>Actinomycetes</taxon>
        <taxon>Micrococcales</taxon>
        <taxon>Ruaniaceae</taxon>
        <taxon>Occultella</taxon>
    </lineage>
</organism>
<dbReference type="RefSeq" id="WP_197522479.1">
    <property type="nucleotide sequence ID" value="NZ_CACRYJ010000031.1"/>
</dbReference>
<sequence length="49" mass="5880">MSTHDDVVLAEQLRQTELALQNEQEAVRRREQEFARRCEQAWQAQVEPR</sequence>
<dbReference type="AlphaFoldDB" id="A0A7M4DJF0"/>
<evidence type="ECO:0000313" key="1">
    <source>
        <dbReference type="EMBL" id="VZO37164.1"/>
    </source>
</evidence>
<name>A0A7M4DJF0_9MICO</name>
<gene>
    <name evidence="1" type="ORF">HALOF300_02257</name>
</gene>
<keyword evidence="2" id="KW-1185">Reference proteome</keyword>
<proteinExistence type="predicted"/>
<evidence type="ECO:0000313" key="2">
    <source>
        <dbReference type="Proteomes" id="UP000419743"/>
    </source>
</evidence>
<comment type="caution">
    <text evidence="1">The sequence shown here is derived from an EMBL/GenBank/DDBJ whole genome shotgun (WGS) entry which is preliminary data.</text>
</comment>